<sequence>MSPTTLRCTVDGPVATITLARPERMNAFNAAMHADLRDALDQFERDVAVRVVVLTGEGRAFSSGQDLTVDLKRDEQGRVDLGPALTRDYNPLILRLSNYAKPTIAALNGPAVGASMNIALACDIVVAARSAYLQEAFARIGLIPDAGGTWILPRLVGPKQALALMLSAEAISAEDAQRMGLVYKVFDDASFAVDLAAFAASLAAGPGLAYRLTKQAVAQSLANDLETQLDLEARLQAEAGSSDDFMEGVAAFREKRAPRFEGR</sequence>
<proteinExistence type="inferred from homology"/>
<dbReference type="EMBL" id="VOSK01000369">
    <property type="protein sequence ID" value="MPR30438.1"/>
    <property type="molecule type" value="Genomic_DNA"/>
</dbReference>
<gene>
    <name evidence="2" type="ORF">FS320_36845</name>
</gene>
<reference evidence="2 3" key="1">
    <citation type="journal article" date="2019" name="Syst. Appl. Microbiol.">
        <title>Microvirga tunisiensis sp. nov., a root nodule symbiotic bacterium isolated from Lupinus micranthus and L. luteus grown in Northern Tunisia.</title>
        <authorList>
            <person name="Msaddak A."/>
            <person name="Rejili M."/>
            <person name="Duran D."/>
            <person name="Mars M."/>
            <person name="Palacios J.M."/>
            <person name="Ruiz-Argueso T."/>
            <person name="Rey L."/>
            <person name="Imperial J."/>
        </authorList>
    </citation>
    <scope>NUCLEOTIDE SEQUENCE [LARGE SCALE GENOMIC DNA]</scope>
    <source>
        <strain evidence="2 3">Lmie10</strain>
    </source>
</reference>
<dbReference type="Proteomes" id="UP000403266">
    <property type="component" value="Unassembled WGS sequence"/>
</dbReference>
<dbReference type="InterPro" id="IPR029045">
    <property type="entry name" value="ClpP/crotonase-like_dom_sf"/>
</dbReference>
<keyword evidence="2" id="KW-0456">Lyase</keyword>
<dbReference type="OrthoDB" id="9781757at2"/>
<dbReference type="GO" id="GO:0004300">
    <property type="term" value="F:enoyl-CoA hydratase activity"/>
    <property type="evidence" value="ECO:0007669"/>
    <property type="project" value="UniProtKB-EC"/>
</dbReference>
<keyword evidence="3" id="KW-1185">Reference proteome</keyword>
<dbReference type="Pfam" id="PF00378">
    <property type="entry name" value="ECH_1"/>
    <property type="match status" value="1"/>
</dbReference>
<dbReference type="SUPFAM" id="SSF52096">
    <property type="entry name" value="ClpP/crotonase"/>
    <property type="match status" value="1"/>
</dbReference>
<evidence type="ECO:0000256" key="1">
    <source>
        <dbReference type="ARBA" id="ARBA00005254"/>
    </source>
</evidence>
<organism evidence="2 3">
    <name type="scientific">Microvirga tunisiensis</name>
    <dbReference type="NCBI Taxonomy" id="2108360"/>
    <lineage>
        <taxon>Bacteria</taxon>
        <taxon>Pseudomonadati</taxon>
        <taxon>Pseudomonadota</taxon>
        <taxon>Alphaproteobacteria</taxon>
        <taxon>Hyphomicrobiales</taxon>
        <taxon>Methylobacteriaceae</taxon>
        <taxon>Microvirga</taxon>
    </lineage>
</organism>
<evidence type="ECO:0000313" key="3">
    <source>
        <dbReference type="Proteomes" id="UP000403266"/>
    </source>
</evidence>
<dbReference type="EC" id="4.2.1.17" evidence="2"/>
<dbReference type="InterPro" id="IPR001753">
    <property type="entry name" value="Enoyl-CoA_hydra/iso"/>
</dbReference>
<name>A0A5N7MU75_9HYPH</name>
<dbReference type="PANTHER" id="PTHR43459:SF1">
    <property type="entry name" value="EG:BACN32G11.4 PROTEIN"/>
    <property type="match status" value="1"/>
</dbReference>
<comment type="similarity">
    <text evidence="1">Belongs to the enoyl-CoA hydratase/isomerase family.</text>
</comment>
<protein>
    <submittedName>
        <fullName evidence="2">2-(1,2-epoxy-1,2-dihydrophenyl)acetyl-CoA isomerase</fullName>
        <ecNumber evidence="2">4.2.1.17</ecNumber>
    </submittedName>
</protein>
<dbReference type="Gene3D" id="3.90.226.10">
    <property type="entry name" value="2-enoyl-CoA Hydratase, Chain A, domain 1"/>
    <property type="match status" value="1"/>
</dbReference>
<dbReference type="GO" id="GO:0016853">
    <property type="term" value="F:isomerase activity"/>
    <property type="evidence" value="ECO:0007669"/>
    <property type="project" value="UniProtKB-KW"/>
</dbReference>
<dbReference type="PANTHER" id="PTHR43459">
    <property type="entry name" value="ENOYL-COA HYDRATASE"/>
    <property type="match status" value="1"/>
</dbReference>
<comment type="caution">
    <text evidence="2">The sequence shown here is derived from an EMBL/GenBank/DDBJ whole genome shotgun (WGS) entry which is preliminary data.</text>
</comment>
<evidence type="ECO:0000313" key="2">
    <source>
        <dbReference type="EMBL" id="MPR30438.1"/>
    </source>
</evidence>
<accession>A0A5N7MU75</accession>
<keyword evidence="2" id="KW-0413">Isomerase</keyword>
<dbReference type="InterPro" id="IPR014748">
    <property type="entry name" value="Enoyl-CoA_hydra_C"/>
</dbReference>
<dbReference type="RefSeq" id="WP_152717278.1">
    <property type="nucleotide sequence ID" value="NZ_VOSJ01000402.1"/>
</dbReference>
<dbReference type="AlphaFoldDB" id="A0A5N7MU75"/>
<dbReference type="Gene3D" id="1.10.12.10">
    <property type="entry name" value="Lyase 2-enoyl-coa Hydratase, Chain A, domain 2"/>
    <property type="match status" value="1"/>
</dbReference>
<dbReference type="CDD" id="cd06558">
    <property type="entry name" value="crotonase-like"/>
    <property type="match status" value="1"/>
</dbReference>